<accession>I0GWS4</accession>
<gene>
    <name evidence="5" type="ordered locus">SELR_pSRC500370</name>
</gene>
<evidence type="ECO:0000313" key="6">
    <source>
        <dbReference type="Proteomes" id="UP000007887"/>
    </source>
</evidence>
<comment type="similarity">
    <text evidence="1">Belongs to the Mu gp47/PBSX XkdT family.</text>
</comment>
<dbReference type="OrthoDB" id="2554267at2"/>
<dbReference type="AlphaFoldDB" id="I0GWS4"/>
<evidence type="ECO:0000259" key="2">
    <source>
        <dbReference type="Pfam" id="PF04865"/>
    </source>
</evidence>
<evidence type="ECO:0000256" key="1">
    <source>
        <dbReference type="ARBA" id="ARBA00038087"/>
    </source>
</evidence>
<feature type="domain" description="Baseplate J-like central" evidence="3">
    <location>
        <begin position="191"/>
        <end position="261"/>
    </location>
</feature>
<dbReference type="EMBL" id="AP012301">
    <property type="protein sequence ID" value="BAL85211.1"/>
    <property type="molecule type" value="Genomic_DNA"/>
</dbReference>
<dbReference type="PATRIC" id="fig|927704.6.peg.3554"/>
<proteinExistence type="inferred from homology"/>
<protein>
    <submittedName>
        <fullName evidence="5">Putative baseplate protein</fullName>
    </submittedName>
</protein>
<evidence type="ECO:0000313" key="5">
    <source>
        <dbReference type="EMBL" id="BAL85211.1"/>
    </source>
</evidence>
<feature type="domain" description="Baseplate protein J-like barrel" evidence="2">
    <location>
        <begin position="89"/>
        <end position="170"/>
    </location>
</feature>
<dbReference type="InterPro" id="IPR052399">
    <property type="entry name" value="Phage_Baseplate_Assmbl_Protein"/>
</dbReference>
<keyword evidence="5" id="KW-0614">Plasmid</keyword>
<organism evidence="5 6">
    <name type="scientific">Selenomonas ruminantium subsp. lactilytica (strain NBRC 103574 / TAM6421)</name>
    <dbReference type="NCBI Taxonomy" id="927704"/>
    <lineage>
        <taxon>Bacteria</taxon>
        <taxon>Bacillati</taxon>
        <taxon>Bacillota</taxon>
        <taxon>Negativicutes</taxon>
        <taxon>Selenomonadales</taxon>
        <taxon>Selenomonadaceae</taxon>
        <taxon>Selenomonas</taxon>
    </lineage>
</organism>
<dbReference type="HOGENOM" id="CLU_039609_0_0_9"/>
<dbReference type="InterPro" id="IPR058531">
    <property type="entry name" value="Baseplate_J_M"/>
</dbReference>
<reference evidence="5 6" key="1">
    <citation type="submission" date="2011-10" db="EMBL/GenBank/DDBJ databases">
        <title>Whole genome sequence of Selenomonas ruminantium subsp. lactilytica TAM6421.</title>
        <authorList>
            <person name="Oguchi A."/>
            <person name="Ankai A."/>
            <person name="Kaneko J."/>
            <person name="Yamada-Narita S."/>
            <person name="Fukui S."/>
            <person name="Takahashi M."/>
            <person name="Onodera T."/>
            <person name="Kojima S."/>
            <person name="Fushimi T."/>
            <person name="Abe N."/>
            <person name="Kamio Y."/>
            <person name="Yamazaki S."/>
            <person name="Fujita N."/>
        </authorList>
    </citation>
    <scope>NUCLEOTIDE SEQUENCE [LARGE SCALE GENOMIC DNA]</scope>
    <source>
        <strain evidence="6">NBRC 103574 / TAM6421</strain>
        <plasmid evidence="5 6">pSRC5</plasmid>
    </source>
</reference>
<sequence length="354" mass="38376">MSFKMQEKDQIQKRMVKELEKVNDKATMEGAFGRDVINASSVEFTNAYAEMSLMLQAAFADTSWGNYLTMIAAQFGVIRKLPTQAVGAVTIQGQANSYVPVRTIFDTKDGSVQYETRQAVTLDAKGTATVAVDCRVPGEIGNVAAGAICHIPFSIPGIQSVKNENATHDGYAGENDEQLLKRYLEFVRKPSTSGNANHYRRWALETAGVGDVKVVPLAYGPGSVKVIIVDPQKNAASADLLKKCKEHIEQERPVGASVTVTTPSYFVINVSVTVDPANANDDYKTAIKNAINKYFVEQSFQSDHVSIAQVGAAMLNTGMVLDYSGLTLNGKAENITLTVDQLPRLGTLEVKART</sequence>
<dbReference type="InterPro" id="IPR006949">
    <property type="entry name" value="Barrel_Baseplate_J-like"/>
</dbReference>
<evidence type="ECO:0000259" key="3">
    <source>
        <dbReference type="Pfam" id="PF26078"/>
    </source>
</evidence>
<dbReference type="PANTHER" id="PTHR37829">
    <property type="entry name" value="PHAGE-LIKE ELEMENT PBSX PROTEIN XKDT"/>
    <property type="match status" value="1"/>
</dbReference>
<name>I0GWS4_SELRL</name>
<dbReference type="KEGG" id="sri:SELR_pSRC500370"/>
<dbReference type="InterPro" id="IPR058530">
    <property type="entry name" value="Baseplate_J-like_C"/>
</dbReference>
<geneLocation type="plasmid" evidence="5 6">
    <name>pSRC5</name>
</geneLocation>
<dbReference type="PANTHER" id="PTHR37829:SF3">
    <property type="entry name" value="PROTEIN JAYE-RELATED"/>
    <property type="match status" value="1"/>
</dbReference>
<dbReference type="Pfam" id="PF04865">
    <property type="entry name" value="Baseplate_J"/>
    <property type="match status" value="1"/>
</dbReference>
<dbReference type="Pfam" id="PF26078">
    <property type="entry name" value="Baseplate_J_M"/>
    <property type="match status" value="1"/>
</dbReference>
<dbReference type="RefSeq" id="WP_014426229.1">
    <property type="nucleotide sequence ID" value="NC_017074.1"/>
</dbReference>
<feature type="domain" description="Baseplate J-like C-terminal" evidence="4">
    <location>
        <begin position="268"/>
        <end position="350"/>
    </location>
</feature>
<dbReference type="Proteomes" id="UP000007887">
    <property type="component" value="Plasmid pSRC5"/>
</dbReference>
<dbReference type="Pfam" id="PF26079">
    <property type="entry name" value="Baseplate_J_C"/>
    <property type="match status" value="1"/>
</dbReference>
<evidence type="ECO:0000259" key="4">
    <source>
        <dbReference type="Pfam" id="PF26079"/>
    </source>
</evidence>